<dbReference type="Pfam" id="PF20167">
    <property type="entry name" value="Transposase_32"/>
    <property type="match status" value="1"/>
</dbReference>
<evidence type="ECO:0000259" key="1">
    <source>
        <dbReference type="Pfam" id="PF20167"/>
    </source>
</evidence>
<proteinExistence type="predicted"/>
<dbReference type="OrthoDB" id="1559178at2759"/>
<dbReference type="Proteomes" id="UP000327013">
    <property type="component" value="Chromosome 4"/>
</dbReference>
<dbReference type="EMBL" id="CM017324">
    <property type="protein sequence ID" value="KAE8036895.1"/>
    <property type="molecule type" value="Genomic_DNA"/>
</dbReference>
<gene>
    <name evidence="2" type="ORF">FH972_009527</name>
</gene>
<protein>
    <recommendedName>
        <fullName evidence="1">Putative plant transposon protein domain-containing protein</fullName>
    </recommendedName>
</protein>
<dbReference type="AlphaFoldDB" id="A0A660KNH7"/>
<keyword evidence="3" id="KW-1185">Reference proteome</keyword>
<organism evidence="2 3">
    <name type="scientific">Carpinus fangiana</name>
    <dbReference type="NCBI Taxonomy" id="176857"/>
    <lineage>
        <taxon>Eukaryota</taxon>
        <taxon>Viridiplantae</taxon>
        <taxon>Streptophyta</taxon>
        <taxon>Embryophyta</taxon>
        <taxon>Tracheophyta</taxon>
        <taxon>Spermatophyta</taxon>
        <taxon>Magnoliopsida</taxon>
        <taxon>eudicotyledons</taxon>
        <taxon>Gunneridae</taxon>
        <taxon>Pentapetalae</taxon>
        <taxon>rosids</taxon>
        <taxon>fabids</taxon>
        <taxon>Fagales</taxon>
        <taxon>Betulaceae</taxon>
        <taxon>Carpinus</taxon>
    </lineage>
</organism>
<evidence type="ECO:0000313" key="3">
    <source>
        <dbReference type="Proteomes" id="UP000327013"/>
    </source>
</evidence>
<name>A0A660KNH7_9ROSI</name>
<accession>A0A660KNH7</accession>
<evidence type="ECO:0000313" key="2">
    <source>
        <dbReference type="EMBL" id="KAE8036895.1"/>
    </source>
</evidence>
<reference evidence="2 3" key="1">
    <citation type="submission" date="2019-06" db="EMBL/GenBank/DDBJ databases">
        <title>A chromosomal-level reference genome of Carpinus fangiana (Coryloideae, Betulaceae).</title>
        <authorList>
            <person name="Yang X."/>
            <person name="Wang Z."/>
            <person name="Zhang L."/>
            <person name="Hao G."/>
            <person name="Liu J."/>
            <person name="Yang Y."/>
        </authorList>
    </citation>
    <scope>NUCLEOTIDE SEQUENCE [LARGE SCALE GENOMIC DNA]</scope>
    <source>
        <strain evidence="2">Cfa_2016G</strain>
        <tissue evidence="2">Leaf</tissue>
    </source>
</reference>
<feature type="domain" description="Putative plant transposon protein" evidence="1">
    <location>
        <begin position="87"/>
        <end position="255"/>
    </location>
</feature>
<dbReference type="InterPro" id="IPR046796">
    <property type="entry name" value="Transposase_32_dom"/>
</dbReference>
<sequence length="371" mass="41297">MVCVHDCRLWIVKDIPQGSYPSAQNLRPKRERQRMRGRRRLLIKFKLQGLRLDSALGISPPRKSFKKDFYSEEMGSISLLLLHVLFINLVRGFYANMGSQQISDESIDASLQILSFIRGVPIVVTSEVIAEVTGIPLIEEPGYPYPTEEFPSKSDMSKLFIPPDSYNHWQDYMTVIPLGHLSHPVKLLARIVMQNVFPIDHHSDLGVARGRLIYALLTDVQIDFASIAIRLMKAMFSETSISLPYGSLISRIIEKFVQIPDSEPTMKHLGPFCKATVSRSKGQMRLRGTKDFEAASDPAATTELGPSGGASTLAPVSLEDVMAKLNVMAAQMTTFSSILATLQTYVKELKTKIVGSSGLDEDTDEEQSMSD</sequence>